<dbReference type="AlphaFoldDB" id="A0A6A5U2A4"/>
<sequence>MKEEQRAGQSQQPERVEFGPNTKVAAKSKPQATETRKTTKKEKKSRDALQDVPQVAAPSKFAPNSKHAKPKMAMETPVSKKEAKEERGLGNRALKLIGLGANSRAKKDKKKRQPQ</sequence>
<reference evidence="2" key="1">
    <citation type="journal article" date="2020" name="Stud. Mycol.">
        <title>101 Dothideomycetes genomes: a test case for predicting lifestyles and emergence of pathogens.</title>
        <authorList>
            <person name="Haridas S."/>
            <person name="Albert R."/>
            <person name="Binder M."/>
            <person name="Bloem J."/>
            <person name="Labutti K."/>
            <person name="Salamov A."/>
            <person name="Andreopoulos B."/>
            <person name="Baker S."/>
            <person name="Barry K."/>
            <person name="Bills G."/>
            <person name="Bluhm B."/>
            <person name="Cannon C."/>
            <person name="Castanera R."/>
            <person name="Culley D."/>
            <person name="Daum C."/>
            <person name="Ezra D."/>
            <person name="Gonzalez J."/>
            <person name="Henrissat B."/>
            <person name="Kuo A."/>
            <person name="Liang C."/>
            <person name="Lipzen A."/>
            <person name="Lutzoni F."/>
            <person name="Magnuson J."/>
            <person name="Mondo S."/>
            <person name="Nolan M."/>
            <person name="Ohm R."/>
            <person name="Pangilinan J."/>
            <person name="Park H.-J."/>
            <person name="Ramirez L."/>
            <person name="Alfaro M."/>
            <person name="Sun H."/>
            <person name="Tritt A."/>
            <person name="Yoshinaga Y."/>
            <person name="Zwiers L.-H."/>
            <person name="Turgeon B."/>
            <person name="Goodwin S."/>
            <person name="Spatafora J."/>
            <person name="Crous P."/>
            <person name="Grigoriev I."/>
        </authorList>
    </citation>
    <scope>NUCLEOTIDE SEQUENCE</scope>
    <source>
        <strain evidence="2">CBS 675.92</strain>
    </source>
</reference>
<organism evidence="2 3">
    <name type="scientific">Byssothecium circinans</name>
    <dbReference type="NCBI Taxonomy" id="147558"/>
    <lineage>
        <taxon>Eukaryota</taxon>
        <taxon>Fungi</taxon>
        <taxon>Dikarya</taxon>
        <taxon>Ascomycota</taxon>
        <taxon>Pezizomycotina</taxon>
        <taxon>Dothideomycetes</taxon>
        <taxon>Pleosporomycetidae</taxon>
        <taxon>Pleosporales</taxon>
        <taxon>Massarineae</taxon>
        <taxon>Massarinaceae</taxon>
        <taxon>Byssothecium</taxon>
    </lineage>
</organism>
<evidence type="ECO:0000313" key="2">
    <source>
        <dbReference type="EMBL" id="KAF1955307.1"/>
    </source>
</evidence>
<keyword evidence="3" id="KW-1185">Reference proteome</keyword>
<protein>
    <submittedName>
        <fullName evidence="2">Uncharacterized protein</fullName>
    </submittedName>
</protein>
<accession>A0A6A5U2A4</accession>
<feature type="region of interest" description="Disordered" evidence="1">
    <location>
        <begin position="1"/>
        <end position="115"/>
    </location>
</feature>
<evidence type="ECO:0000256" key="1">
    <source>
        <dbReference type="SAM" id="MobiDB-lite"/>
    </source>
</evidence>
<gene>
    <name evidence="2" type="ORF">CC80DRAFT_505654</name>
</gene>
<feature type="compositionally biased region" description="Basic residues" evidence="1">
    <location>
        <begin position="104"/>
        <end position="115"/>
    </location>
</feature>
<proteinExistence type="predicted"/>
<dbReference type="EMBL" id="ML976995">
    <property type="protein sequence ID" value="KAF1955307.1"/>
    <property type="molecule type" value="Genomic_DNA"/>
</dbReference>
<feature type="compositionally biased region" description="Basic and acidic residues" evidence="1">
    <location>
        <begin position="78"/>
        <end position="89"/>
    </location>
</feature>
<name>A0A6A5U2A4_9PLEO</name>
<dbReference type="Proteomes" id="UP000800035">
    <property type="component" value="Unassembled WGS sequence"/>
</dbReference>
<evidence type="ECO:0000313" key="3">
    <source>
        <dbReference type="Proteomes" id="UP000800035"/>
    </source>
</evidence>